<dbReference type="PANTHER" id="PTHR36167:SF3">
    <property type="entry name" value="C2H2 FINGER DOMAIN TRANSCRIPTION FACTOR (EUROFUNG)-RELATED"/>
    <property type="match status" value="1"/>
</dbReference>
<dbReference type="Pfam" id="PF22893">
    <property type="entry name" value="ULD_2"/>
    <property type="match status" value="1"/>
</dbReference>
<feature type="region of interest" description="Disordered" evidence="1">
    <location>
        <begin position="419"/>
        <end position="476"/>
    </location>
</feature>
<dbReference type="InterPro" id="IPR054464">
    <property type="entry name" value="ULD_fung"/>
</dbReference>
<dbReference type="RefSeq" id="XP_008080578.1">
    <property type="nucleotide sequence ID" value="XM_008082387.1"/>
</dbReference>
<name>S3DKI5_GLAL2</name>
<gene>
    <name evidence="3" type="ORF">GLAREA_07700</name>
</gene>
<dbReference type="EMBL" id="KE145359">
    <property type="protein sequence ID" value="EPE32566.1"/>
    <property type="molecule type" value="Genomic_DNA"/>
</dbReference>
<evidence type="ECO:0000313" key="3">
    <source>
        <dbReference type="EMBL" id="EPE32566.1"/>
    </source>
</evidence>
<dbReference type="OrthoDB" id="3045089at2759"/>
<evidence type="ECO:0000256" key="1">
    <source>
        <dbReference type="SAM" id="MobiDB-lite"/>
    </source>
</evidence>
<dbReference type="GO" id="GO:0006355">
    <property type="term" value="P:regulation of DNA-templated transcription"/>
    <property type="evidence" value="ECO:0007669"/>
    <property type="project" value="InterPro"/>
</dbReference>
<organism evidence="3 4">
    <name type="scientific">Glarea lozoyensis (strain ATCC 20868 / MF5171)</name>
    <dbReference type="NCBI Taxonomy" id="1116229"/>
    <lineage>
        <taxon>Eukaryota</taxon>
        <taxon>Fungi</taxon>
        <taxon>Dikarya</taxon>
        <taxon>Ascomycota</taxon>
        <taxon>Pezizomycotina</taxon>
        <taxon>Leotiomycetes</taxon>
        <taxon>Helotiales</taxon>
        <taxon>Helotiaceae</taxon>
        <taxon>Glarea</taxon>
    </lineage>
</organism>
<dbReference type="KEGG" id="glz:GLAREA_07700"/>
<dbReference type="STRING" id="1116229.S3DKI5"/>
<keyword evidence="4" id="KW-1185">Reference proteome</keyword>
<protein>
    <recommendedName>
        <fullName evidence="2">Ubiquitin-like domain-containing protein</fullName>
    </recommendedName>
</protein>
<evidence type="ECO:0000313" key="4">
    <source>
        <dbReference type="Proteomes" id="UP000016922"/>
    </source>
</evidence>
<dbReference type="PANTHER" id="PTHR36167">
    <property type="entry name" value="C2H2 FINGER DOMAIN TRANSCRIPTION FACTOR (EUROFUNG)-RELATED"/>
    <property type="match status" value="1"/>
</dbReference>
<feature type="domain" description="Ubiquitin-like" evidence="2">
    <location>
        <begin position="340"/>
        <end position="420"/>
    </location>
</feature>
<dbReference type="AlphaFoldDB" id="S3DKI5"/>
<dbReference type="Proteomes" id="UP000016922">
    <property type="component" value="Unassembled WGS sequence"/>
</dbReference>
<feature type="region of interest" description="Disordered" evidence="1">
    <location>
        <begin position="307"/>
        <end position="333"/>
    </location>
</feature>
<feature type="compositionally biased region" description="Polar residues" evidence="1">
    <location>
        <begin position="201"/>
        <end position="210"/>
    </location>
</feature>
<proteinExistence type="predicted"/>
<feature type="region of interest" description="Disordered" evidence="1">
    <location>
        <begin position="184"/>
        <end position="210"/>
    </location>
</feature>
<dbReference type="GeneID" id="19466752"/>
<dbReference type="OMA" id="KRSEVQY"/>
<reference evidence="3 4" key="1">
    <citation type="journal article" date="2013" name="BMC Genomics">
        <title>Genomics-driven discovery of the pneumocandin biosynthetic gene cluster in the fungus Glarea lozoyensis.</title>
        <authorList>
            <person name="Chen L."/>
            <person name="Yue Q."/>
            <person name="Zhang X."/>
            <person name="Xiang M."/>
            <person name="Wang C."/>
            <person name="Li S."/>
            <person name="Che Y."/>
            <person name="Ortiz-Lopez F.J."/>
            <person name="Bills G.F."/>
            <person name="Liu X."/>
            <person name="An Z."/>
        </authorList>
    </citation>
    <scope>NUCLEOTIDE SEQUENCE [LARGE SCALE GENOMIC DNA]</scope>
    <source>
        <strain evidence="4">ATCC 20868 / MF5171</strain>
    </source>
</reference>
<dbReference type="InterPro" id="IPR039327">
    <property type="entry name" value="CON7-like"/>
</dbReference>
<accession>S3DKI5</accession>
<sequence>MDPLSIIAGIAGISQAGASLSVAIFRLISAAKSAPKEITDIARGVSDLSMILRELRRVLKDGRQIYRRKLIRRVGVAIKRIGKIHDEIGELLELESDFSRLKWAFRRSKATQLLYQVESHKTGVHLILQTMILASQLKMHRSQHQESKKDEDDTDETKLLRQQAENLVQVSYQSLRSLVMTAENGFPEDYSPDETDPDGNTAENSNESQIQLHKAGLEDTATWLYELAFSSINEVAATGDQVSNQTEEKSTDGEDCDISQALILNLPGQQAKQLSQPLQILLRTPTKPCLALNELLAEWTTLTEDEIEGVESSRKEDNVEVDDQENIKENNGPDQLKDLPLIHFKDAVGRKFVFPYDLAKDWAGVKELIKQCFLHVDIIGPHVMDGHYDLMSSAGSIILPQTWERLIRPGETITMQMWPIPEPSTPRNTFSPKGLGWPPPPNQIVIDKPVKSPPFTNPEKAKGAKQSTEKVNNKET</sequence>
<evidence type="ECO:0000259" key="2">
    <source>
        <dbReference type="Pfam" id="PF22893"/>
    </source>
</evidence>
<dbReference type="eggNOG" id="ENOG502RS7S">
    <property type="taxonomic scope" value="Eukaryota"/>
</dbReference>
<dbReference type="HOGENOM" id="CLU_039412_1_0_1"/>
<feature type="compositionally biased region" description="Basic and acidic residues" evidence="1">
    <location>
        <begin position="459"/>
        <end position="476"/>
    </location>
</feature>